<dbReference type="AlphaFoldDB" id="A0A6J6GN22"/>
<evidence type="ECO:0000256" key="1">
    <source>
        <dbReference type="SAM" id="MobiDB-lite"/>
    </source>
</evidence>
<accession>A0A6J6GN22</accession>
<feature type="region of interest" description="Disordered" evidence="1">
    <location>
        <begin position="173"/>
        <end position="197"/>
    </location>
</feature>
<dbReference type="EMBL" id="CAFBRX010000240">
    <property type="protein sequence ID" value="CAB5136219.1"/>
    <property type="molecule type" value="Genomic_DNA"/>
</dbReference>
<proteinExistence type="predicted"/>
<dbReference type="EMBL" id="CAEZUK010000126">
    <property type="protein sequence ID" value="CAB4602626.1"/>
    <property type="molecule type" value="Genomic_DNA"/>
</dbReference>
<organism evidence="2">
    <name type="scientific">freshwater metagenome</name>
    <dbReference type="NCBI Taxonomy" id="449393"/>
    <lineage>
        <taxon>unclassified sequences</taxon>
        <taxon>metagenomes</taxon>
        <taxon>ecological metagenomes</taxon>
    </lineage>
</organism>
<reference evidence="2" key="1">
    <citation type="submission" date="2020-05" db="EMBL/GenBank/DDBJ databases">
        <authorList>
            <person name="Chiriac C."/>
            <person name="Salcher M."/>
            <person name="Ghai R."/>
            <person name="Kavagutti S V."/>
        </authorList>
    </citation>
    <scope>NUCLEOTIDE SEQUENCE</scope>
</reference>
<evidence type="ECO:0000313" key="3">
    <source>
        <dbReference type="EMBL" id="CAB5136219.1"/>
    </source>
</evidence>
<gene>
    <name evidence="2" type="ORF">UFOPK1820_00842</name>
    <name evidence="3" type="ORF">UFOPK4422_01649</name>
</gene>
<protein>
    <submittedName>
        <fullName evidence="2">Unannotated protein</fullName>
    </submittedName>
</protein>
<name>A0A6J6GN22_9ZZZZ</name>
<evidence type="ECO:0000313" key="2">
    <source>
        <dbReference type="EMBL" id="CAB4602626.1"/>
    </source>
</evidence>
<sequence>MVGAPSSLISSLSAPARRASWNPKVCVRKISVASPNSTPSTNAVPDFPILVPGAIPVTSAADKSCTPKPVAFDPDGPTQIAIGTLAFSIRRYKSRILSRPTRDALELICRTKAWAPLLSASVIACSIASTTMLSMSPETWKTSTGARLCAVGFVLIKTAGSWGGSLPDEACATSTKPSTKPTAMKTMASLRTSASDE</sequence>